<keyword evidence="3" id="KW-1185">Reference proteome</keyword>
<dbReference type="AlphaFoldDB" id="A0AAV7WBX5"/>
<comment type="caution">
    <text evidence="2">The sequence shown here is derived from an EMBL/GenBank/DDBJ whole genome shotgun (WGS) entry which is preliminary data.</text>
</comment>
<evidence type="ECO:0000256" key="1">
    <source>
        <dbReference type="SAM" id="MobiDB-lite"/>
    </source>
</evidence>
<feature type="compositionally biased region" description="Polar residues" evidence="1">
    <location>
        <begin position="75"/>
        <end position="85"/>
    </location>
</feature>
<name>A0AAV7WBX5_PLEWA</name>
<feature type="compositionally biased region" description="Polar residues" evidence="1">
    <location>
        <begin position="152"/>
        <end position="162"/>
    </location>
</feature>
<accession>A0AAV7WBX5</accession>
<evidence type="ECO:0000313" key="3">
    <source>
        <dbReference type="Proteomes" id="UP001066276"/>
    </source>
</evidence>
<dbReference type="Proteomes" id="UP001066276">
    <property type="component" value="Chromosome 1_2"/>
</dbReference>
<sequence>MRWPLAVGRRPVHIRRWGLLAEMWWEALVTGADGGGLGGGESAARSALEPERVVKRLGVPRAGNNKQRWRDSKQHSAGTSWAESSSGGGHPYGSLLVTSALSKWGDTETLAYNPTHIGTEETSRGGTSPKRIICMSTKTCNMGKTYKNQTKLQFNQRKSQASTEDRAVAGMSGGAEMPLGEEPD</sequence>
<proteinExistence type="predicted"/>
<protein>
    <submittedName>
        <fullName evidence="2">Uncharacterized protein</fullName>
    </submittedName>
</protein>
<evidence type="ECO:0000313" key="2">
    <source>
        <dbReference type="EMBL" id="KAJ1211534.1"/>
    </source>
</evidence>
<feature type="region of interest" description="Disordered" evidence="1">
    <location>
        <begin position="59"/>
        <end position="89"/>
    </location>
</feature>
<gene>
    <name evidence="2" type="ORF">NDU88_006892</name>
</gene>
<organism evidence="2 3">
    <name type="scientific">Pleurodeles waltl</name>
    <name type="common">Iberian ribbed newt</name>
    <dbReference type="NCBI Taxonomy" id="8319"/>
    <lineage>
        <taxon>Eukaryota</taxon>
        <taxon>Metazoa</taxon>
        <taxon>Chordata</taxon>
        <taxon>Craniata</taxon>
        <taxon>Vertebrata</taxon>
        <taxon>Euteleostomi</taxon>
        <taxon>Amphibia</taxon>
        <taxon>Batrachia</taxon>
        <taxon>Caudata</taxon>
        <taxon>Salamandroidea</taxon>
        <taxon>Salamandridae</taxon>
        <taxon>Pleurodelinae</taxon>
        <taxon>Pleurodeles</taxon>
    </lineage>
</organism>
<feature type="region of interest" description="Disordered" evidence="1">
    <location>
        <begin position="152"/>
        <end position="184"/>
    </location>
</feature>
<reference evidence="2" key="1">
    <citation type="journal article" date="2022" name="bioRxiv">
        <title>Sequencing and chromosome-scale assembly of the giantPleurodeles waltlgenome.</title>
        <authorList>
            <person name="Brown T."/>
            <person name="Elewa A."/>
            <person name="Iarovenko S."/>
            <person name="Subramanian E."/>
            <person name="Araus A.J."/>
            <person name="Petzold A."/>
            <person name="Susuki M."/>
            <person name="Suzuki K.-i.T."/>
            <person name="Hayashi T."/>
            <person name="Toyoda A."/>
            <person name="Oliveira C."/>
            <person name="Osipova E."/>
            <person name="Leigh N.D."/>
            <person name="Simon A."/>
            <person name="Yun M.H."/>
        </authorList>
    </citation>
    <scope>NUCLEOTIDE SEQUENCE</scope>
    <source>
        <strain evidence="2">20211129_DDA</strain>
        <tissue evidence="2">Liver</tissue>
    </source>
</reference>
<dbReference type="EMBL" id="JANPWB010000002">
    <property type="protein sequence ID" value="KAJ1211534.1"/>
    <property type="molecule type" value="Genomic_DNA"/>
</dbReference>